<feature type="domain" description="Sulphate adenylyltransferase catalytic" evidence="10">
    <location>
        <begin position="292"/>
        <end position="506"/>
    </location>
</feature>
<comment type="function">
    <text evidence="8">Catalyzes the synthesis of activated sulfate.</text>
</comment>
<dbReference type="EMBL" id="FOMJ01000001">
    <property type="protein sequence ID" value="SFC95430.1"/>
    <property type="molecule type" value="Genomic_DNA"/>
</dbReference>
<keyword evidence="8" id="KW-0597">Phosphoprotein</keyword>
<evidence type="ECO:0000259" key="10">
    <source>
        <dbReference type="Pfam" id="PF01747"/>
    </source>
</evidence>
<dbReference type="InterPro" id="IPR002650">
    <property type="entry name" value="Sulphate_adenylyltransferase"/>
</dbReference>
<dbReference type="FunFam" id="3.40.50.300:FF:000802">
    <property type="entry name" value="Sulfate adenylyltransferase"/>
    <property type="match status" value="1"/>
</dbReference>
<dbReference type="NCBIfam" id="NF003013">
    <property type="entry name" value="PRK03846.1"/>
    <property type="match status" value="1"/>
</dbReference>
<dbReference type="InterPro" id="IPR011991">
    <property type="entry name" value="ArsR-like_HTH"/>
</dbReference>
<dbReference type="InterPro" id="IPR036388">
    <property type="entry name" value="WH-like_DNA-bd_sf"/>
</dbReference>
<dbReference type="NCBIfam" id="TIGR00455">
    <property type="entry name" value="apsK"/>
    <property type="match status" value="1"/>
</dbReference>
<dbReference type="InterPro" id="IPR050512">
    <property type="entry name" value="Sulf_AdTrans/APS_kinase"/>
</dbReference>
<dbReference type="Gene3D" id="3.40.50.620">
    <property type="entry name" value="HUPs"/>
    <property type="match status" value="1"/>
</dbReference>
<dbReference type="UniPathway" id="UPA00140">
    <property type="reaction ID" value="UER00205"/>
</dbReference>
<keyword evidence="6 8" id="KW-0067">ATP-binding</keyword>
<dbReference type="InterPro" id="IPR036390">
    <property type="entry name" value="WH_DNA-bd_sf"/>
</dbReference>
<dbReference type="InterPro" id="IPR002891">
    <property type="entry name" value="APS"/>
</dbReference>
<dbReference type="NCBIfam" id="TIGR00339">
    <property type="entry name" value="sopT"/>
    <property type="match status" value="1"/>
</dbReference>
<reference evidence="12 13" key="1">
    <citation type="submission" date="2016-10" db="EMBL/GenBank/DDBJ databases">
        <authorList>
            <person name="de Groot N.N."/>
        </authorList>
    </citation>
    <scope>NUCLEOTIDE SEQUENCE [LARGE SCALE GENOMIC DNA]</scope>
    <source>
        <strain evidence="12 13">HL3</strain>
    </source>
</reference>
<evidence type="ECO:0000256" key="2">
    <source>
        <dbReference type="ARBA" id="ARBA00004806"/>
    </source>
</evidence>
<dbReference type="STRING" id="1123397.SAMN05660831_00219"/>
<dbReference type="NCBIfam" id="NF004040">
    <property type="entry name" value="PRK05537.1"/>
    <property type="match status" value="1"/>
</dbReference>
<dbReference type="PANTHER" id="PTHR42700:SF1">
    <property type="entry name" value="SULFATE ADENYLYLTRANSFERASE"/>
    <property type="match status" value="1"/>
</dbReference>
<comment type="catalytic activity">
    <reaction evidence="7">
        <text>sulfate + ATP + H(+) = adenosine 5'-phosphosulfate + diphosphate</text>
        <dbReference type="Rhea" id="RHEA:18133"/>
        <dbReference type="ChEBI" id="CHEBI:15378"/>
        <dbReference type="ChEBI" id="CHEBI:16189"/>
        <dbReference type="ChEBI" id="CHEBI:30616"/>
        <dbReference type="ChEBI" id="CHEBI:33019"/>
        <dbReference type="ChEBI" id="CHEBI:58243"/>
        <dbReference type="EC" id="2.7.7.4"/>
    </reaction>
</comment>
<proteinExistence type="inferred from homology"/>
<evidence type="ECO:0000259" key="11">
    <source>
        <dbReference type="Pfam" id="PF14306"/>
    </source>
</evidence>
<evidence type="ECO:0000256" key="3">
    <source>
        <dbReference type="ARBA" id="ARBA00022679"/>
    </source>
</evidence>
<evidence type="ECO:0000313" key="12">
    <source>
        <dbReference type="EMBL" id="SFC95430.1"/>
    </source>
</evidence>
<sequence length="690" mass="77241">MALDEIAYKLLVRLAERPALTQRQLAGEVGLSVGKTHNVLRELVAAGLVEAGDARRRTGTAGYRLTPQGRQEKSRQTLGFLRRKRAEFEALRAEIHDLWSQAPDSPDPFTGLPTRTASTMAHSLIAPHGGSLVDRMLDDAAAETERRGSQDYPGWTLTHRQACDLELLITGAFSPLIGFMTRADYETVRDDMRLADGTLWPMPITLDVSEAFAEKLSEGDRIALRDEEGAPVAVMDVHDIYRPRKDREAEAIFGADDRAHPAVAYLHDEAGPVYLGGPVYGVEPPVHYDFKHLRYTPAEMRAHFQKLGWSRVVAFQTRNPMHRAHQELTYRAAQQVEANLLIHPVVGMTKPGDIDHYTRVRCYEHLLERYPEQTTALALLPLAMRMGGPREALWHAIIRKNYGCTHLIVGRDHAGPGKNSAGEDFYGAYDAQDLVTRHADELGIEMVPFQMMVFVEERGQYFPADEVGEDENVLSLSGTELRRRLKEGVDIPEWFSYPEVVKELRRTYPPRHRQGLTLFFTGLSGSGKSTVARAIQAKLMEMGDRPVTLLDGDIVRRNLSSELTFSKEHRDLNIQRIGFVASEITKNGGIAICAPIAPYAATRQKVRRMIEAEGGFLEVHVATPLEVCEQRDRKGLYAKARTGEIPEFTGISDPYEAPEEPELRIDTATMTPDEAAHKAILKLESLGFIR</sequence>
<dbReference type="Pfam" id="PF14306">
    <property type="entry name" value="PUA_2"/>
    <property type="match status" value="1"/>
</dbReference>
<dbReference type="SUPFAM" id="SSF88697">
    <property type="entry name" value="PUA domain-like"/>
    <property type="match status" value="1"/>
</dbReference>
<feature type="domain" description="APS kinase" evidence="9">
    <location>
        <begin position="514"/>
        <end position="666"/>
    </location>
</feature>
<dbReference type="Proteomes" id="UP000198611">
    <property type="component" value="Unassembled WGS sequence"/>
</dbReference>
<dbReference type="SUPFAM" id="SSF52374">
    <property type="entry name" value="Nucleotidylyl transferase"/>
    <property type="match status" value="1"/>
</dbReference>
<dbReference type="Gene3D" id="3.10.400.10">
    <property type="entry name" value="Sulfate adenylyltransferase"/>
    <property type="match status" value="1"/>
</dbReference>
<name>A0A1I1NNV7_9GAMM</name>
<evidence type="ECO:0000256" key="1">
    <source>
        <dbReference type="ARBA" id="ARBA00001823"/>
    </source>
</evidence>
<keyword evidence="3 8" id="KW-0808">Transferase</keyword>
<feature type="binding site" evidence="8">
    <location>
        <begin position="522"/>
        <end position="529"/>
    </location>
    <ligand>
        <name>ATP</name>
        <dbReference type="ChEBI" id="CHEBI:30616"/>
    </ligand>
</feature>
<dbReference type="CDD" id="cd00517">
    <property type="entry name" value="ATPS"/>
    <property type="match status" value="1"/>
</dbReference>
<accession>A0A1I1NNV7</accession>
<dbReference type="Pfam" id="PF01583">
    <property type="entry name" value="APS_kinase"/>
    <property type="match status" value="1"/>
</dbReference>
<dbReference type="HAMAP" id="MF_00065">
    <property type="entry name" value="Adenylyl_sulf_kinase"/>
    <property type="match status" value="1"/>
</dbReference>
<dbReference type="AlphaFoldDB" id="A0A1I1NNV7"/>
<evidence type="ECO:0000256" key="4">
    <source>
        <dbReference type="ARBA" id="ARBA00022695"/>
    </source>
</evidence>
<comment type="catalytic activity">
    <reaction evidence="1 8">
        <text>adenosine 5'-phosphosulfate + ATP = 3'-phosphoadenylyl sulfate + ADP + H(+)</text>
        <dbReference type="Rhea" id="RHEA:24152"/>
        <dbReference type="ChEBI" id="CHEBI:15378"/>
        <dbReference type="ChEBI" id="CHEBI:30616"/>
        <dbReference type="ChEBI" id="CHEBI:58243"/>
        <dbReference type="ChEBI" id="CHEBI:58339"/>
        <dbReference type="ChEBI" id="CHEBI:456216"/>
        <dbReference type="EC" id="2.7.1.25"/>
    </reaction>
</comment>
<protein>
    <recommendedName>
        <fullName evidence="8">Adenylyl-sulfate kinase</fullName>
        <ecNumber evidence="8">2.7.1.25</ecNumber>
    </recommendedName>
    <alternativeName>
        <fullName evidence="8">APS kinase</fullName>
    </alternativeName>
    <alternativeName>
        <fullName evidence="8">ATP adenosine-5'-phosphosulfate 3'-phosphotransferase</fullName>
    </alternativeName>
    <alternativeName>
        <fullName evidence="8">Adenosine-5'-phosphosulfate kinase</fullName>
    </alternativeName>
</protein>
<evidence type="ECO:0000256" key="7">
    <source>
        <dbReference type="ARBA" id="ARBA00049370"/>
    </source>
</evidence>
<keyword evidence="5 8" id="KW-0547">Nucleotide-binding</keyword>
<dbReference type="FunFam" id="3.40.50.620:FF:000052">
    <property type="entry name" value="Sulfate adenylyltransferase"/>
    <property type="match status" value="1"/>
</dbReference>
<evidence type="ECO:0000256" key="6">
    <source>
        <dbReference type="ARBA" id="ARBA00022840"/>
    </source>
</evidence>
<gene>
    <name evidence="8" type="primary">cysC</name>
    <name evidence="12" type="ORF">SAMN05660831_00219</name>
</gene>
<organism evidence="12 13">
    <name type="scientific">Thiohalospira halophila DSM 15071</name>
    <dbReference type="NCBI Taxonomy" id="1123397"/>
    <lineage>
        <taxon>Bacteria</taxon>
        <taxon>Pseudomonadati</taxon>
        <taxon>Pseudomonadota</taxon>
        <taxon>Gammaproteobacteria</taxon>
        <taxon>Thiohalospirales</taxon>
        <taxon>Thiohalospiraceae</taxon>
        <taxon>Thiohalospira</taxon>
    </lineage>
</organism>
<dbReference type="GO" id="GO:0070814">
    <property type="term" value="P:hydrogen sulfide biosynthetic process"/>
    <property type="evidence" value="ECO:0007669"/>
    <property type="project" value="UniProtKB-UniRule"/>
</dbReference>
<dbReference type="EC" id="2.7.1.25" evidence="8"/>
<dbReference type="Pfam" id="PF13412">
    <property type="entry name" value="HTH_24"/>
    <property type="match status" value="1"/>
</dbReference>
<comment type="caution">
    <text evidence="8">Lacks conserved residue(s) required for the propagation of feature annotation.</text>
</comment>
<dbReference type="Gene3D" id="3.40.50.300">
    <property type="entry name" value="P-loop containing nucleotide triphosphate hydrolases"/>
    <property type="match status" value="1"/>
</dbReference>
<dbReference type="InterPro" id="IPR014729">
    <property type="entry name" value="Rossmann-like_a/b/a_fold"/>
</dbReference>
<dbReference type="RefSeq" id="WP_205407717.1">
    <property type="nucleotide sequence ID" value="NZ_FOMJ01000001.1"/>
</dbReference>
<keyword evidence="13" id="KW-1185">Reference proteome</keyword>
<keyword evidence="8" id="KW-0418">Kinase</keyword>
<keyword evidence="4 12" id="KW-0548">Nucleotidyltransferase</keyword>
<evidence type="ECO:0000256" key="5">
    <source>
        <dbReference type="ARBA" id="ARBA00022741"/>
    </source>
</evidence>
<dbReference type="GO" id="GO:0019379">
    <property type="term" value="P:sulfate assimilation, phosphoadenylyl sulfate reduction by phosphoadenylyl-sulfate reductase (thioredoxin)"/>
    <property type="evidence" value="ECO:0007669"/>
    <property type="project" value="TreeGrafter"/>
</dbReference>
<dbReference type="GO" id="GO:0010134">
    <property type="term" value="P:sulfate assimilation via adenylyl sulfate reduction"/>
    <property type="evidence" value="ECO:0007669"/>
    <property type="project" value="TreeGrafter"/>
</dbReference>
<dbReference type="InterPro" id="IPR024951">
    <property type="entry name" value="Sulfurylase_cat_dom"/>
</dbReference>
<dbReference type="InterPro" id="IPR059117">
    <property type="entry name" value="APS_kinase_dom"/>
</dbReference>
<dbReference type="InterPro" id="IPR015947">
    <property type="entry name" value="PUA-like_sf"/>
</dbReference>
<dbReference type="PANTHER" id="PTHR42700">
    <property type="entry name" value="SULFATE ADENYLYLTRANSFERASE"/>
    <property type="match status" value="1"/>
</dbReference>
<dbReference type="GO" id="GO:0005737">
    <property type="term" value="C:cytoplasm"/>
    <property type="evidence" value="ECO:0007669"/>
    <property type="project" value="TreeGrafter"/>
</dbReference>
<evidence type="ECO:0000313" key="13">
    <source>
        <dbReference type="Proteomes" id="UP000198611"/>
    </source>
</evidence>
<dbReference type="Pfam" id="PF01747">
    <property type="entry name" value="ATP-sulfurylase"/>
    <property type="match status" value="1"/>
</dbReference>
<dbReference type="InterPro" id="IPR025980">
    <property type="entry name" value="ATP-Sase_PUA-like_dom"/>
</dbReference>
<dbReference type="Gene3D" id="1.10.10.10">
    <property type="entry name" value="Winged helix-like DNA-binding domain superfamily/Winged helix DNA-binding domain"/>
    <property type="match status" value="1"/>
</dbReference>
<dbReference type="CDD" id="cd00090">
    <property type="entry name" value="HTH_ARSR"/>
    <property type="match status" value="1"/>
</dbReference>
<dbReference type="CDD" id="cd02027">
    <property type="entry name" value="APSK"/>
    <property type="match status" value="1"/>
</dbReference>
<dbReference type="SUPFAM" id="SSF52540">
    <property type="entry name" value="P-loop containing nucleoside triphosphate hydrolases"/>
    <property type="match status" value="1"/>
</dbReference>
<dbReference type="SUPFAM" id="SSF46785">
    <property type="entry name" value="Winged helix' DNA-binding domain"/>
    <property type="match status" value="1"/>
</dbReference>
<dbReference type="GO" id="GO:0006355">
    <property type="term" value="P:regulation of DNA-templated transcription"/>
    <property type="evidence" value="ECO:0007669"/>
    <property type="project" value="UniProtKB-ARBA"/>
</dbReference>
<evidence type="ECO:0000259" key="9">
    <source>
        <dbReference type="Pfam" id="PF01583"/>
    </source>
</evidence>
<evidence type="ECO:0000256" key="8">
    <source>
        <dbReference type="HAMAP-Rule" id="MF_00065"/>
    </source>
</evidence>
<dbReference type="GO" id="GO:0005524">
    <property type="term" value="F:ATP binding"/>
    <property type="evidence" value="ECO:0007669"/>
    <property type="project" value="UniProtKB-UniRule"/>
</dbReference>
<dbReference type="GO" id="GO:0004020">
    <property type="term" value="F:adenylylsulfate kinase activity"/>
    <property type="evidence" value="ECO:0007669"/>
    <property type="project" value="UniProtKB-UniRule"/>
</dbReference>
<comment type="similarity">
    <text evidence="8">Belongs to the APS kinase family.</text>
</comment>
<feature type="domain" description="ATP-sulfurylase PUA-like" evidence="11">
    <location>
        <begin position="125"/>
        <end position="282"/>
    </location>
</feature>
<dbReference type="GO" id="GO:0004781">
    <property type="term" value="F:sulfate adenylyltransferase (ATP) activity"/>
    <property type="evidence" value="ECO:0007669"/>
    <property type="project" value="UniProtKB-EC"/>
</dbReference>
<dbReference type="InterPro" id="IPR027417">
    <property type="entry name" value="P-loop_NTPase"/>
</dbReference>
<comment type="pathway">
    <text evidence="2 8">Sulfur metabolism; hydrogen sulfide biosynthesis; sulfite from sulfate: step 2/3.</text>
</comment>